<dbReference type="PANTHER" id="PTHR22734">
    <property type="entry name" value="U3 SMALL NUCLEOLAR RIBONUCLEOPROTEIN PROTEIN IMP4"/>
    <property type="match status" value="1"/>
</dbReference>
<dbReference type="GO" id="GO:0042134">
    <property type="term" value="F:rRNA primary transcript binding"/>
    <property type="evidence" value="ECO:0007669"/>
    <property type="project" value="InterPro"/>
</dbReference>
<protein>
    <submittedName>
        <fullName evidence="2">Ribosome production factor 1-like</fullName>
    </submittedName>
</protein>
<feature type="compositionally biased region" description="Acidic residues" evidence="1">
    <location>
        <begin position="1"/>
        <end position="18"/>
    </location>
</feature>
<evidence type="ECO:0000313" key="3">
    <source>
        <dbReference type="Proteomes" id="UP000747542"/>
    </source>
</evidence>
<accession>A0A8J5T3W9</accession>
<feature type="region of interest" description="Disordered" evidence="1">
    <location>
        <begin position="54"/>
        <end position="103"/>
    </location>
</feature>
<sequence>MAAPSEEIEIEETQEEIVPEIRPCKPARSNISDIKNKNKRKKLCIELKRKKRTEKIKEKKDRKKEAKRLGDDAPPKKQPHTIESLREKDETMVDDEDDELEQEEATDTFASYFSKSYVPKVLVTCSDNPHTVRSCVFIL</sequence>
<dbReference type="InterPro" id="IPR044281">
    <property type="entry name" value="IMP4/RPF1"/>
</dbReference>
<dbReference type="GO" id="GO:0000460">
    <property type="term" value="P:maturation of 5.8S rRNA"/>
    <property type="evidence" value="ECO:0007669"/>
    <property type="project" value="TreeGrafter"/>
</dbReference>
<dbReference type="GO" id="GO:0030687">
    <property type="term" value="C:preribosome, large subunit precursor"/>
    <property type="evidence" value="ECO:0007669"/>
    <property type="project" value="TreeGrafter"/>
</dbReference>
<keyword evidence="3" id="KW-1185">Reference proteome</keyword>
<feature type="compositionally biased region" description="Acidic residues" evidence="1">
    <location>
        <begin position="92"/>
        <end position="103"/>
    </location>
</feature>
<dbReference type="AlphaFoldDB" id="A0A8J5T3W9"/>
<reference evidence="2" key="1">
    <citation type="journal article" date="2021" name="Sci. Adv.">
        <title>The American lobster genome reveals insights on longevity, neural, and immune adaptations.</title>
        <authorList>
            <person name="Polinski J.M."/>
            <person name="Zimin A.V."/>
            <person name="Clark K.F."/>
            <person name="Kohn A.B."/>
            <person name="Sadowski N."/>
            <person name="Timp W."/>
            <person name="Ptitsyn A."/>
            <person name="Khanna P."/>
            <person name="Romanova D.Y."/>
            <person name="Williams P."/>
            <person name="Greenwood S.J."/>
            <person name="Moroz L.L."/>
            <person name="Walt D.R."/>
            <person name="Bodnar A.G."/>
        </authorList>
    </citation>
    <scope>NUCLEOTIDE SEQUENCE</scope>
    <source>
        <strain evidence="2">GMGI-L3</strain>
    </source>
</reference>
<gene>
    <name evidence="2" type="primary">Rpf1-L</name>
    <name evidence="2" type="ORF">Hamer_G006899</name>
</gene>
<evidence type="ECO:0000256" key="1">
    <source>
        <dbReference type="SAM" id="MobiDB-lite"/>
    </source>
</evidence>
<comment type="caution">
    <text evidence="2">The sequence shown here is derived from an EMBL/GenBank/DDBJ whole genome shotgun (WGS) entry which is preliminary data.</text>
</comment>
<dbReference type="EMBL" id="JAHLQT010010484">
    <property type="protein sequence ID" value="KAG7172679.1"/>
    <property type="molecule type" value="Genomic_DNA"/>
</dbReference>
<dbReference type="GO" id="GO:0000470">
    <property type="term" value="P:maturation of LSU-rRNA"/>
    <property type="evidence" value="ECO:0007669"/>
    <property type="project" value="TreeGrafter"/>
</dbReference>
<proteinExistence type="predicted"/>
<evidence type="ECO:0000313" key="2">
    <source>
        <dbReference type="EMBL" id="KAG7172679.1"/>
    </source>
</evidence>
<dbReference type="PANTHER" id="PTHR22734:SF3">
    <property type="entry name" value="RIBOSOME PRODUCTION FACTOR 1"/>
    <property type="match status" value="1"/>
</dbReference>
<dbReference type="GO" id="GO:0005730">
    <property type="term" value="C:nucleolus"/>
    <property type="evidence" value="ECO:0007669"/>
    <property type="project" value="TreeGrafter"/>
</dbReference>
<dbReference type="Proteomes" id="UP000747542">
    <property type="component" value="Unassembled WGS sequence"/>
</dbReference>
<organism evidence="2 3">
    <name type="scientific">Homarus americanus</name>
    <name type="common">American lobster</name>
    <dbReference type="NCBI Taxonomy" id="6706"/>
    <lineage>
        <taxon>Eukaryota</taxon>
        <taxon>Metazoa</taxon>
        <taxon>Ecdysozoa</taxon>
        <taxon>Arthropoda</taxon>
        <taxon>Crustacea</taxon>
        <taxon>Multicrustacea</taxon>
        <taxon>Malacostraca</taxon>
        <taxon>Eumalacostraca</taxon>
        <taxon>Eucarida</taxon>
        <taxon>Decapoda</taxon>
        <taxon>Pleocyemata</taxon>
        <taxon>Astacidea</taxon>
        <taxon>Nephropoidea</taxon>
        <taxon>Nephropidae</taxon>
        <taxon>Homarus</taxon>
    </lineage>
</organism>
<name>A0A8J5T3W9_HOMAM</name>
<feature type="compositionally biased region" description="Basic and acidic residues" evidence="1">
    <location>
        <begin position="55"/>
        <end position="75"/>
    </location>
</feature>
<feature type="region of interest" description="Disordered" evidence="1">
    <location>
        <begin position="1"/>
        <end position="35"/>
    </location>
</feature>